<proteinExistence type="predicted"/>
<protein>
    <submittedName>
        <fullName evidence="2">Frequency clock protein</fullName>
    </submittedName>
</protein>
<dbReference type="EMBL" id="JAELUR010000020">
    <property type="protein sequence ID" value="KAG7416661.1"/>
    <property type="molecule type" value="Genomic_DNA"/>
</dbReference>
<dbReference type="GO" id="GO:0005634">
    <property type="term" value="C:nucleus"/>
    <property type="evidence" value="ECO:0007669"/>
    <property type="project" value="InterPro"/>
</dbReference>
<evidence type="ECO:0000313" key="3">
    <source>
        <dbReference type="Proteomes" id="UP000693942"/>
    </source>
</evidence>
<comment type="caution">
    <text evidence="2">The sequence shown here is derived from an EMBL/GenBank/DDBJ whole genome shotgun (WGS) entry which is preliminary data.</text>
</comment>
<dbReference type="InterPro" id="IPR018554">
    <property type="entry name" value="FRQ"/>
</dbReference>
<dbReference type="AlphaFoldDB" id="A0A8J5U9U4"/>
<evidence type="ECO:0000256" key="1">
    <source>
        <dbReference type="SAM" id="MobiDB-lite"/>
    </source>
</evidence>
<organism evidence="2 3">
    <name type="scientific">Fusarium oxysporum f. sp. raphani</name>
    <dbReference type="NCBI Taxonomy" id="96318"/>
    <lineage>
        <taxon>Eukaryota</taxon>
        <taxon>Fungi</taxon>
        <taxon>Dikarya</taxon>
        <taxon>Ascomycota</taxon>
        <taxon>Pezizomycotina</taxon>
        <taxon>Sordariomycetes</taxon>
        <taxon>Hypocreomycetidae</taxon>
        <taxon>Hypocreales</taxon>
        <taxon>Nectriaceae</taxon>
        <taxon>Fusarium</taxon>
        <taxon>Fusarium oxysporum species complex</taxon>
    </lineage>
</organism>
<feature type="region of interest" description="Disordered" evidence="1">
    <location>
        <begin position="76"/>
        <end position="95"/>
    </location>
</feature>
<accession>A0A8J5U9U4</accession>
<evidence type="ECO:0000313" key="2">
    <source>
        <dbReference type="EMBL" id="KAG7416661.1"/>
    </source>
</evidence>
<gene>
    <name evidence="2" type="primary">FRQ-5</name>
    <name evidence="2" type="ORF">Forpi1262_v016618</name>
</gene>
<dbReference type="GO" id="GO:0005737">
    <property type="term" value="C:cytoplasm"/>
    <property type="evidence" value="ECO:0007669"/>
    <property type="project" value="InterPro"/>
</dbReference>
<dbReference type="GO" id="GO:0007623">
    <property type="term" value="P:circadian rhythm"/>
    <property type="evidence" value="ECO:0007669"/>
    <property type="project" value="InterPro"/>
</dbReference>
<dbReference type="Pfam" id="PF09421">
    <property type="entry name" value="FRQ"/>
    <property type="match status" value="1"/>
</dbReference>
<dbReference type="Proteomes" id="UP000693942">
    <property type="component" value="Unassembled WGS sequence"/>
</dbReference>
<sequence>MPLNQSNPENTPPPPTDCFLHLDSFSGSRKTVLCDPPEWHNDSSLNVTANNNPADVNLSFSREESDLLDTKKLHLHTRHQVDPPGPITAHSSNSDDYRSVIDDLTLEIQQLKKELKRYKQPGPALLHKDKLFEIKVYGLPQKKRESSKPY</sequence>
<dbReference type="GO" id="GO:0006355">
    <property type="term" value="P:regulation of DNA-templated transcription"/>
    <property type="evidence" value="ECO:0007669"/>
    <property type="project" value="InterPro"/>
</dbReference>
<name>A0A8J5U9U4_FUSOX</name>
<reference evidence="2" key="1">
    <citation type="submission" date="2021-04" db="EMBL/GenBank/DDBJ databases">
        <title>First draft genome resource for Brassicaceae pathogens Fusarium oxysporum f. sp. raphani and Fusarium oxysporum f. sp. rapae.</title>
        <authorList>
            <person name="Asai S."/>
        </authorList>
    </citation>
    <scope>NUCLEOTIDE SEQUENCE</scope>
    <source>
        <strain evidence="2">Tf1262</strain>
    </source>
</reference>